<comment type="subcellular location">
    <subcellularLocation>
        <location evidence="1">Membrane</location>
        <topology evidence="1">Multi-pass membrane protein</topology>
    </subcellularLocation>
</comment>
<evidence type="ECO:0000256" key="1">
    <source>
        <dbReference type="ARBA" id="ARBA00004141"/>
    </source>
</evidence>
<name>A0A9W8BPH9_9FUNG</name>
<dbReference type="PANTHER" id="PTHR12570">
    <property type="match status" value="1"/>
</dbReference>
<evidence type="ECO:0000256" key="3">
    <source>
        <dbReference type="ARBA" id="ARBA00022989"/>
    </source>
</evidence>
<feature type="transmembrane region" description="Helical" evidence="5">
    <location>
        <begin position="316"/>
        <end position="340"/>
    </location>
</feature>
<feature type="transmembrane region" description="Helical" evidence="5">
    <location>
        <begin position="155"/>
        <end position="175"/>
    </location>
</feature>
<feature type="transmembrane region" description="Helical" evidence="5">
    <location>
        <begin position="392"/>
        <end position="412"/>
    </location>
</feature>
<feature type="transmembrane region" description="Helical" evidence="5">
    <location>
        <begin position="78"/>
        <end position="102"/>
    </location>
</feature>
<protein>
    <recommendedName>
        <fullName evidence="8">Magnesium transporter</fullName>
    </recommendedName>
</protein>
<dbReference type="OrthoDB" id="2504919at2759"/>
<evidence type="ECO:0000256" key="2">
    <source>
        <dbReference type="ARBA" id="ARBA00022692"/>
    </source>
</evidence>
<evidence type="ECO:0000313" key="6">
    <source>
        <dbReference type="EMBL" id="KAJ2008685.1"/>
    </source>
</evidence>
<feature type="transmembrane region" description="Helical" evidence="5">
    <location>
        <begin position="360"/>
        <end position="380"/>
    </location>
</feature>
<evidence type="ECO:0000313" key="7">
    <source>
        <dbReference type="Proteomes" id="UP001150907"/>
    </source>
</evidence>
<feature type="transmembrane region" description="Helical" evidence="5">
    <location>
        <begin position="418"/>
        <end position="440"/>
    </location>
</feature>
<dbReference type="Pfam" id="PF05653">
    <property type="entry name" value="Mg_trans_NIPA"/>
    <property type="match status" value="2"/>
</dbReference>
<dbReference type="InterPro" id="IPR008521">
    <property type="entry name" value="Mg_trans_NIPA"/>
</dbReference>
<organism evidence="6 7">
    <name type="scientific">Coemansia thaxteri</name>
    <dbReference type="NCBI Taxonomy" id="2663907"/>
    <lineage>
        <taxon>Eukaryota</taxon>
        <taxon>Fungi</taxon>
        <taxon>Fungi incertae sedis</taxon>
        <taxon>Zoopagomycota</taxon>
        <taxon>Kickxellomycotina</taxon>
        <taxon>Kickxellomycetes</taxon>
        <taxon>Kickxellales</taxon>
        <taxon>Kickxellaceae</taxon>
        <taxon>Coemansia</taxon>
    </lineage>
</organism>
<evidence type="ECO:0008006" key="8">
    <source>
        <dbReference type="Google" id="ProtNLM"/>
    </source>
</evidence>
<evidence type="ECO:0000256" key="5">
    <source>
        <dbReference type="SAM" id="Phobius"/>
    </source>
</evidence>
<dbReference type="EMBL" id="JANBQF010000001">
    <property type="protein sequence ID" value="KAJ2008685.1"/>
    <property type="molecule type" value="Genomic_DNA"/>
</dbReference>
<dbReference type="Proteomes" id="UP001150907">
    <property type="component" value="Unassembled WGS sequence"/>
</dbReference>
<dbReference type="GO" id="GO:0016020">
    <property type="term" value="C:membrane"/>
    <property type="evidence" value="ECO:0007669"/>
    <property type="project" value="UniProtKB-SubCell"/>
</dbReference>
<keyword evidence="2 5" id="KW-0812">Transmembrane</keyword>
<comment type="caution">
    <text evidence="6">The sequence shown here is derived from an EMBL/GenBank/DDBJ whole genome shotgun (WGS) entry which is preliminary data.</text>
</comment>
<keyword evidence="7" id="KW-1185">Reference proteome</keyword>
<dbReference type="GO" id="GO:0015095">
    <property type="term" value="F:magnesium ion transmembrane transporter activity"/>
    <property type="evidence" value="ECO:0007669"/>
    <property type="project" value="InterPro"/>
</dbReference>
<evidence type="ECO:0000256" key="4">
    <source>
        <dbReference type="ARBA" id="ARBA00023136"/>
    </source>
</evidence>
<accession>A0A9W8BPH9</accession>
<keyword evidence="4 5" id="KW-0472">Membrane</keyword>
<dbReference type="AlphaFoldDB" id="A0A9W8BPH9"/>
<sequence>MLERALLGVTASVAGSLGHSLGMTLQKRAHMRLERLDDVDRLNGRSSSGQGRAQAWRSREWQVGLGLYLFSSTVPPTIALSILPVFVAAPLAAVGLVANAVFAKYILASTFVQTDALGTLLVSLGSCCVAVFGAIDEPLLSLDELLQLYTRPAYVIFFLLYSALVATLIAAEIYWRRRFAGLLADTRAPIGPLSGCPESGAAVARRVALFPVSSAAKKPANGGFGTFAEHSPLLSPVSSDASSGYSSVLESLSPEPAISSAAPRIQTPNDCNNNTLCMIQASTEAVDNMYRRHFSEANECLSTTHEAKTSRRAGQVAQYVSGLLSAVVSGLLCSQTLLLAKSGIGLLVLTIQGNMQLRDPLALAIAAGLVTTALANLYYIQRALRLCSTLTVVPLSYCSSSLSALMSSLVYFDQVHLMTTMQISMISVGIVLLAAGVGLLSSKADAQEGPLHLPAQCPED</sequence>
<keyword evidence="3 5" id="KW-1133">Transmembrane helix</keyword>
<gene>
    <name evidence="6" type="ORF">H4R26_000004</name>
</gene>
<reference evidence="6" key="1">
    <citation type="submission" date="2022-07" db="EMBL/GenBank/DDBJ databases">
        <title>Phylogenomic reconstructions and comparative analyses of Kickxellomycotina fungi.</title>
        <authorList>
            <person name="Reynolds N.K."/>
            <person name="Stajich J.E."/>
            <person name="Barry K."/>
            <person name="Grigoriev I.V."/>
            <person name="Crous P."/>
            <person name="Smith M.E."/>
        </authorList>
    </citation>
    <scope>NUCLEOTIDE SEQUENCE</scope>
    <source>
        <strain evidence="6">IMI 214461</strain>
    </source>
</reference>
<feature type="transmembrane region" description="Helical" evidence="5">
    <location>
        <begin position="114"/>
        <end position="135"/>
    </location>
</feature>
<proteinExistence type="predicted"/>
<dbReference type="PANTHER" id="PTHR12570:SF86">
    <property type="entry name" value="ADR321CP"/>
    <property type="match status" value="1"/>
</dbReference>